<proteinExistence type="predicted"/>
<sequence length="112" mass="12446">MHPGHCIRFPVSSYAAYLFAAECGEIGDWLRDGCLECKSIHRDLMLPIVSTLRGEAIWRSRRCGGAASSDSPSVQFEETLQKPVEWNQGGYGTISRCAFFLRTAVQGKIHVL</sequence>
<organism evidence="1 2">
    <name type="scientific">Phytophthora aleatoria</name>
    <dbReference type="NCBI Taxonomy" id="2496075"/>
    <lineage>
        <taxon>Eukaryota</taxon>
        <taxon>Sar</taxon>
        <taxon>Stramenopiles</taxon>
        <taxon>Oomycota</taxon>
        <taxon>Peronosporomycetes</taxon>
        <taxon>Peronosporales</taxon>
        <taxon>Peronosporaceae</taxon>
        <taxon>Phytophthora</taxon>
    </lineage>
</organism>
<comment type="caution">
    <text evidence="1">The sequence shown here is derived from an EMBL/GenBank/DDBJ whole genome shotgun (WGS) entry which is preliminary data.</text>
</comment>
<dbReference type="Proteomes" id="UP000709295">
    <property type="component" value="Unassembled WGS sequence"/>
</dbReference>
<evidence type="ECO:0000313" key="1">
    <source>
        <dbReference type="EMBL" id="KAG6946711.1"/>
    </source>
</evidence>
<dbReference type="EMBL" id="JAENGY010001828">
    <property type="protein sequence ID" value="KAG6946711.1"/>
    <property type="molecule type" value="Genomic_DNA"/>
</dbReference>
<reference evidence="1" key="1">
    <citation type="submission" date="2021-01" db="EMBL/GenBank/DDBJ databases">
        <title>Phytophthora aleatoria, a newly-described species from Pinus radiata is distinct from Phytophthora cactorum isolates based on comparative genomics.</title>
        <authorList>
            <person name="Mcdougal R."/>
            <person name="Panda P."/>
            <person name="Williams N."/>
            <person name="Studholme D.J."/>
        </authorList>
    </citation>
    <scope>NUCLEOTIDE SEQUENCE</scope>
    <source>
        <strain evidence="1">NZFS 4037</strain>
    </source>
</reference>
<name>A0A8J5IH02_9STRA</name>
<keyword evidence="2" id="KW-1185">Reference proteome</keyword>
<evidence type="ECO:0000313" key="2">
    <source>
        <dbReference type="Proteomes" id="UP000709295"/>
    </source>
</evidence>
<protein>
    <submittedName>
        <fullName evidence="1">Uncharacterized protein</fullName>
    </submittedName>
</protein>
<gene>
    <name evidence="1" type="ORF">JG688_00015893</name>
</gene>
<dbReference type="AlphaFoldDB" id="A0A8J5IH02"/>
<accession>A0A8J5IH02</accession>